<name>A0A7S2AXB8_9STRA</name>
<dbReference type="EMBL" id="HBGT01000676">
    <property type="protein sequence ID" value="CAD9380435.1"/>
    <property type="molecule type" value="Transcribed_RNA"/>
</dbReference>
<keyword evidence="4 6" id="KW-1133">Transmembrane helix</keyword>
<dbReference type="PANTHER" id="PTHR10984:SF25">
    <property type="entry name" value="ENDOPLASMIC RETICULUM-GOLGI INTERMEDIATE COMPARTMENT PROTEIN 3"/>
    <property type="match status" value="1"/>
</dbReference>
<keyword evidence="3 6" id="KW-0812">Transmembrane</keyword>
<dbReference type="InterPro" id="IPR045888">
    <property type="entry name" value="Erv"/>
</dbReference>
<dbReference type="GO" id="GO:0030134">
    <property type="term" value="C:COPII-coated ER to Golgi transport vesicle"/>
    <property type="evidence" value="ECO:0007669"/>
    <property type="project" value="TreeGrafter"/>
</dbReference>
<feature type="transmembrane region" description="Helical" evidence="6">
    <location>
        <begin position="269"/>
        <end position="290"/>
    </location>
</feature>
<dbReference type="GO" id="GO:0005783">
    <property type="term" value="C:endoplasmic reticulum"/>
    <property type="evidence" value="ECO:0007669"/>
    <property type="project" value="TreeGrafter"/>
</dbReference>
<sequence length="301" mass="32784">MADWLKKFDVHVKALDGVRKRTLPGAILTLASSTLIVLLCFSELLVFSSVKTVHHMTVDSAAADRPSVRISLHATFPHLACDSTNLEVEATRGDPTMDVVNSIVKTPVGEGGCSLKGELLVGKVGGNFHISTGMAGLPSSPMLQLSSGLMSATGLMGSFKGVNMSHTIHHLSFGPKFPGRSNPLEEVTNVVSTDVGQYQFHIKVIPTVYKYLRRSPVYSNQYSLSEQFVKLDLMSALKASSAPGIFFYYDFYPVMVEYDEEKVSILQFLTRICGIIGGIFTVSGLIDGFLHQSYQQLKKAA</sequence>
<protein>
    <recommendedName>
        <fullName evidence="10">Endoplasmic reticulum vesicle transporter C-terminal domain-containing protein</fullName>
    </recommendedName>
</protein>
<evidence type="ECO:0000256" key="4">
    <source>
        <dbReference type="ARBA" id="ARBA00022989"/>
    </source>
</evidence>
<dbReference type="AlphaFoldDB" id="A0A7S2AXB8"/>
<evidence type="ECO:0000256" key="5">
    <source>
        <dbReference type="ARBA" id="ARBA00023136"/>
    </source>
</evidence>
<proteinExistence type="inferred from homology"/>
<evidence type="ECO:0000256" key="3">
    <source>
        <dbReference type="ARBA" id="ARBA00022692"/>
    </source>
</evidence>
<keyword evidence="5 6" id="KW-0472">Membrane</keyword>
<dbReference type="InterPro" id="IPR039542">
    <property type="entry name" value="Erv_N"/>
</dbReference>
<gene>
    <name evidence="9" type="ORF">FPAR1323_LOCUS383</name>
</gene>
<dbReference type="GO" id="GO:0016020">
    <property type="term" value="C:membrane"/>
    <property type="evidence" value="ECO:0007669"/>
    <property type="project" value="UniProtKB-SubCell"/>
</dbReference>
<reference evidence="9" key="1">
    <citation type="submission" date="2021-01" db="EMBL/GenBank/DDBJ databases">
        <authorList>
            <person name="Corre E."/>
            <person name="Pelletier E."/>
            <person name="Niang G."/>
            <person name="Scheremetjew M."/>
            <person name="Finn R."/>
            <person name="Kale V."/>
            <person name="Holt S."/>
            <person name="Cochrane G."/>
            <person name="Meng A."/>
            <person name="Brown T."/>
            <person name="Cohen L."/>
        </authorList>
    </citation>
    <scope>NUCLEOTIDE SEQUENCE</scope>
    <source>
        <strain evidence="9">RCC1693</strain>
    </source>
</reference>
<evidence type="ECO:0000256" key="2">
    <source>
        <dbReference type="ARBA" id="ARBA00005648"/>
    </source>
</evidence>
<dbReference type="Pfam" id="PF07970">
    <property type="entry name" value="COPIIcoated_ERV"/>
    <property type="match status" value="1"/>
</dbReference>
<evidence type="ECO:0000259" key="8">
    <source>
        <dbReference type="Pfam" id="PF13850"/>
    </source>
</evidence>
<feature type="domain" description="Endoplasmic reticulum vesicle transporter N-terminal" evidence="8">
    <location>
        <begin position="5"/>
        <end position="93"/>
    </location>
</feature>
<dbReference type="PANTHER" id="PTHR10984">
    <property type="entry name" value="ENDOPLASMIC RETICULUM-GOLGI INTERMEDIATE COMPARTMENT PROTEIN"/>
    <property type="match status" value="1"/>
</dbReference>
<accession>A0A7S2AXB8</accession>
<organism evidence="9">
    <name type="scientific">Florenciella parvula</name>
    <dbReference type="NCBI Taxonomy" id="236787"/>
    <lineage>
        <taxon>Eukaryota</taxon>
        <taxon>Sar</taxon>
        <taxon>Stramenopiles</taxon>
        <taxon>Ochrophyta</taxon>
        <taxon>Dictyochophyceae</taxon>
        <taxon>Florenciellales</taxon>
        <taxon>Florenciella</taxon>
    </lineage>
</organism>
<evidence type="ECO:0000256" key="1">
    <source>
        <dbReference type="ARBA" id="ARBA00004141"/>
    </source>
</evidence>
<comment type="similarity">
    <text evidence="2">Belongs to the ERGIC family.</text>
</comment>
<feature type="transmembrane region" description="Helical" evidence="6">
    <location>
        <begin position="25"/>
        <end position="47"/>
    </location>
</feature>
<evidence type="ECO:0000259" key="7">
    <source>
        <dbReference type="Pfam" id="PF07970"/>
    </source>
</evidence>
<evidence type="ECO:0008006" key="10">
    <source>
        <dbReference type="Google" id="ProtNLM"/>
    </source>
</evidence>
<dbReference type="Pfam" id="PF13850">
    <property type="entry name" value="ERGIC_N"/>
    <property type="match status" value="1"/>
</dbReference>
<dbReference type="InterPro" id="IPR012936">
    <property type="entry name" value="Erv_C"/>
</dbReference>
<evidence type="ECO:0000256" key="6">
    <source>
        <dbReference type="SAM" id="Phobius"/>
    </source>
</evidence>
<comment type="subcellular location">
    <subcellularLocation>
        <location evidence="1">Membrane</location>
        <topology evidence="1">Multi-pass membrane protein</topology>
    </subcellularLocation>
</comment>
<evidence type="ECO:0000313" key="9">
    <source>
        <dbReference type="EMBL" id="CAD9380435.1"/>
    </source>
</evidence>
<feature type="domain" description="Endoplasmic reticulum vesicle transporter C-terminal" evidence="7">
    <location>
        <begin position="111"/>
        <end position="287"/>
    </location>
</feature>